<evidence type="ECO:0000256" key="3">
    <source>
        <dbReference type="ARBA" id="ARBA00022989"/>
    </source>
</evidence>
<dbReference type="Proteomes" id="UP001149163">
    <property type="component" value="Unassembled WGS sequence"/>
</dbReference>
<keyword evidence="3 6" id="KW-1133">Transmembrane helix</keyword>
<feature type="transmembrane region" description="Helical" evidence="6">
    <location>
        <begin position="35"/>
        <end position="54"/>
    </location>
</feature>
<dbReference type="OrthoDB" id="10266980at2759"/>
<comment type="subcellular location">
    <subcellularLocation>
        <location evidence="1">Membrane</location>
        <topology evidence="1">Multi-pass membrane protein</topology>
    </subcellularLocation>
</comment>
<feature type="transmembrane region" description="Helical" evidence="6">
    <location>
        <begin position="110"/>
        <end position="129"/>
    </location>
</feature>
<dbReference type="EMBL" id="JAPQKN010000006">
    <property type="protein sequence ID" value="KAJ5157442.1"/>
    <property type="molecule type" value="Genomic_DNA"/>
</dbReference>
<evidence type="ECO:0000256" key="4">
    <source>
        <dbReference type="ARBA" id="ARBA00023136"/>
    </source>
</evidence>
<protein>
    <recommendedName>
        <fullName evidence="7">TLC domain-containing protein</fullName>
    </recommendedName>
</protein>
<keyword evidence="2 5" id="KW-0812">Transmembrane</keyword>
<keyword evidence="4 5" id="KW-0472">Membrane</keyword>
<dbReference type="SMART" id="SM00724">
    <property type="entry name" value="TLC"/>
    <property type="match status" value="1"/>
</dbReference>
<evidence type="ECO:0000256" key="5">
    <source>
        <dbReference type="PROSITE-ProRule" id="PRU00205"/>
    </source>
</evidence>
<dbReference type="AlphaFoldDB" id="A0A9W9HU36"/>
<organism evidence="8 9">
    <name type="scientific">Penicillium canariense</name>
    <dbReference type="NCBI Taxonomy" id="189055"/>
    <lineage>
        <taxon>Eukaryota</taxon>
        <taxon>Fungi</taxon>
        <taxon>Dikarya</taxon>
        <taxon>Ascomycota</taxon>
        <taxon>Pezizomycotina</taxon>
        <taxon>Eurotiomycetes</taxon>
        <taxon>Eurotiomycetidae</taxon>
        <taxon>Eurotiales</taxon>
        <taxon>Aspergillaceae</taxon>
        <taxon>Penicillium</taxon>
    </lineage>
</organism>
<comment type="caution">
    <text evidence="8">The sequence shown here is derived from an EMBL/GenBank/DDBJ whole genome shotgun (WGS) entry which is preliminary data.</text>
</comment>
<feature type="transmembrane region" description="Helical" evidence="6">
    <location>
        <begin position="289"/>
        <end position="309"/>
    </location>
</feature>
<dbReference type="PROSITE" id="PS50922">
    <property type="entry name" value="TLC"/>
    <property type="match status" value="1"/>
</dbReference>
<feature type="transmembrane region" description="Helical" evidence="6">
    <location>
        <begin position="141"/>
        <end position="160"/>
    </location>
</feature>
<dbReference type="Pfam" id="PF03798">
    <property type="entry name" value="TRAM_LAG1_CLN8"/>
    <property type="match status" value="1"/>
</dbReference>
<accession>A0A9W9HU36</accession>
<evidence type="ECO:0000256" key="2">
    <source>
        <dbReference type="ARBA" id="ARBA00022692"/>
    </source>
</evidence>
<dbReference type="PANTHER" id="PTHR13439:SF0">
    <property type="entry name" value="TOPOISOMERASE I DAMAGE AFFECTED PROTEIN 4"/>
    <property type="match status" value="1"/>
</dbReference>
<dbReference type="InterPro" id="IPR006634">
    <property type="entry name" value="TLC-dom"/>
</dbReference>
<feature type="transmembrane region" description="Helical" evidence="6">
    <location>
        <begin position="75"/>
        <end position="95"/>
    </location>
</feature>
<evidence type="ECO:0000313" key="8">
    <source>
        <dbReference type="EMBL" id="KAJ5157442.1"/>
    </source>
</evidence>
<evidence type="ECO:0000256" key="6">
    <source>
        <dbReference type="SAM" id="Phobius"/>
    </source>
</evidence>
<name>A0A9W9HU36_9EURO</name>
<keyword evidence="9" id="KW-1185">Reference proteome</keyword>
<evidence type="ECO:0000259" key="7">
    <source>
        <dbReference type="PROSITE" id="PS50922"/>
    </source>
</evidence>
<feature type="transmembrane region" description="Helical" evidence="6">
    <location>
        <begin position="166"/>
        <end position="187"/>
    </location>
</feature>
<dbReference type="GO" id="GO:0016020">
    <property type="term" value="C:membrane"/>
    <property type="evidence" value="ECO:0007669"/>
    <property type="project" value="UniProtKB-SubCell"/>
</dbReference>
<feature type="transmembrane region" description="Helical" evidence="6">
    <location>
        <begin position="199"/>
        <end position="219"/>
    </location>
</feature>
<evidence type="ECO:0000313" key="9">
    <source>
        <dbReference type="Proteomes" id="UP001149163"/>
    </source>
</evidence>
<sequence length="404" mass="45506">MLDPLRPPPAWLRSFIEPYALALNSPTLSEHIHEVIGAFVFYQFIHSVLSPWLSPILFPRSYPALNARTKLNWDIHVVSLIQSVLINAVALWVMFVDNERQSMSVGERVSGYTGACGMIQALAVGYFIYDLIVSVAHVQMFGIGMLFHALSALWVFSLGFRPFLNYYAPVFILYELSSPFLNIHWFLDKVNMTGSRAQWWNGMLLLSVFFCCRLVWGTWQSIVVYKDMWYALQQTWSASSSSPLQAPTDINAHVFELRDGAMCVDETCARANAEISRFKEYTVGGVPTWLVLTYVTSNLILNFLNYFWFSKMVDTVLKRFRTPHAGAAEDKKNAVEKSAKTEDFARDVILEAAAALEEEEEGGLLRGELPLTPAQTSSAIDAGLGEELRRRRAELIAKVPLPGA</sequence>
<proteinExistence type="predicted"/>
<reference evidence="8" key="1">
    <citation type="submission" date="2022-11" db="EMBL/GenBank/DDBJ databases">
        <authorList>
            <person name="Petersen C."/>
        </authorList>
    </citation>
    <scope>NUCLEOTIDE SEQUENCE</scope>
    <source>
        <strain evidence="8">IBT 26290</strain>
    </source>
</reference>
<dbReference type="RefSeq" id="XP_056540431.1">
    <property type="nucleotide sequence ID" value="XM_056690666.1"/>
</dbReference>
<dbReference type="GO" id="GO:0055088">
    <property type="term" value="P:lipid homeostasis"/>
    <property type="evidence" value="ECO:0007669"/>
    <property type="project" value="TreeGrafter"/>
</dbReference>
<feature type="domain" description="TLC" evidence="7">
    <location>
        <begin position="68"/>
        <end position="321"/>
    </location>
</feature>
<reference evidence="8" key="2">
    <citation type="journal article" date="2023" name="IMA Fungus">
        <title>Comparative genomic study of the Penicillium genus elucidates a diverse pangenome and 15 lateral gene transfer events.</title>
        <authorList>
            <person name="Petersen C."/>
            <person name="Sorensen T."/>
            <person name="Nielsen M.R."/>
            <person name="Sondergaard T.E."/>
            <person name="Sorensen J.L."/>
            <person name="Fitzpatrick D.A."/>
            <person name="Frisvad J.C."/>
            <person name="Nielsen K.L."/>
        </authorList>
    </citation>
    <scope>NUCLEOTIDE SEQUENCE</scope>
    <source>
        <strain evidence="8">IBT 26290</strain>
    </source>
</reference>
<dbReference type="GO" id="GO:0005783">
    <property type="term" value="C:endoplasmic reticulum"/>
    <property type="evidence" value="ECO:0007669"/>
    <property type="project" value="TreeGrafter"/>
</dbReference>
<gene>
    <name evidence="8" type="ORF">N7482_008542</name>
</gene>
<dbReference type="PANTHER" id="PTHR13439">
    <property type="entry name" value="CT120 PROTEIN"/>
    <property type="match status" value="1"/>
</dbReference>
<evidence type="ECO:0000256" key="1">
    <source>
        <dbReference type="ARBA" id="ARBA00004141"/>
    </source>
</evidence>
<dbReference type="InterPro" id="IPR050846">
    <property type="entry name" value="TLCD"/>
</dbReference>
<dbReference type="GeneID" id="81429842"/>